<organism evidence="3 4">
    <name type="scientific">Paragemmobacter kunshanensis</name>
    <dbReference type="NCBI Taxonomy" id="2583234"/>
    <lineage>
        <taxon>Bacteria</taxon>
        <taxon>Pseudomonadati</taxon>
        <taxon>Pseudomonadota</taxon>
        <taxon>Alphaproteobacteria</taxon>
        <taxon>Rhodobacterales</taxon>
        <taxon>Paracoccaceae</taxon>
        <taxon>Paragemmobacter</taxon>
    </lineage>
</organism>
<keyword evidence="1" id="KW-0472">Membrane</keyword>
<name>A0A6M1TYS1_9RHOB</name>
<dbReference type="AlphaFoldDB" id="A0A6M1TYS1"/>
<comment type="caution">
    <text evidence="3">The sequence shown here is derived from an EMBL/GenBank/DDBJ whole genome shotgun (WGS) entry which is preliminary data.</text>
</comment>
<proteinExistence type="predicted"/>
<reference evidence="3 4" key="1">
    <citation type="submission" date="2020-02" db="EMBL/GenBank/DDBJ databases">
        <title>Rhodobacter translucens sp. nov., a novel bacterium isolated from activated sludge.</title>
        <authorList>
            <person name="Liu J."/>
        </authorList>
    </citation>
    <scope>NUCLEOTIDE SEQUENCE [LARGE SCALE GENOMIC DNA]</scope>
    <source>
        <strain evidence="3 4">HX-7-19</strain>
    </source>
</reference>
<evidence type="ECO:0000313" key="3">
    <source>
        <dbReference type="EMBL" id="NGQ91312.1"/>
    </source>
</evidence>
<evidence type="ECO:0000256" key="2">
    <source>
        <dbReference type="SAM" id="SignalP"/>
    </source>
</evidence>
<dbReference type="EMBL" id="JAALFE010000009">
    <property type="protein sequence ID" value="NGQ91312.1"/>
    <property type="molecule type" value="Genomic_DNA"/>
</dbReference>
<feature type="chain" id="PRO_5026975165" evidence="2">
    <location>
        <begin position="19"/>
        <end position="165"/>
    </location>
</feature>
<evidence type="ECO:0000313" key="4">
    <source>
        <dbReference type="Proteomes" id="UP000474758"/>
    </source>
</evidence>
<keyword evidence="2" id="KW-0732">Signal</keyword>
<sequence>MLAKSAALAAVLAAPASAAVVVPDSGTTNYEFYWAGGLGPIDGIDGVGDPDWSLTLTSASDVSITARDGFILGDAFELLVGGAYVPWTTIGTTAQGYFQATYQASLAAGSYLFSLRLSALAPGFTTGGAFASFTVTPTVVPLPAAGLLLIGALGSLVALRRRKTA</sequence>
<protein>
    <submittedName>
        <fullName evidence="3">VPLPA-CTERM sorting domain-containing protein</fullName>
    </submittedName>
</protein>
<keyword evidence="1" id="KW-0812">Transmembrane</keyword>
<keyword evidence="4" id="KW-1185">Reference proteome</keyword>
<accession>A0A6M1TYS1</accession>
<gene>
    <name evidence="3" type="ORF">G5V65_10420</name>
</gene>
<dbReference type="NCBIfam" id="TIGR03370">
    <property type="entry name" value="VPLPA-CTERM"/>
    <property type="match status" value="1"/>
</dbReference>
<evidence type="ECO:0000256" key="1">
    <source>
        <dbReference type="SAM" id="Phobius"/>
    </source>
</evidence>
<feature type="signal peptide" evidence="2">
    <location>
        <begin position="1"/>
        <end position="18"/>
    </location>
</feature>
<dbReference type="Proteomes" id="UP000474758">
    <property type="component" value="Unassembled WGS sequence"/>
</dbReference>
<keyword evidence="1" id="KW-1133">Transmembrane helix</keyword>
<dbReference type="InterPro" id="IPR022472">
    <property type="entry name" value="VPLPA-CTERM"/>
</dbReference>
<feature type="transmembrane region" description="Helical" evidence="1">
    <location>
        <begin position="140"/>
        <end position="159"/>
    </location>
</feature>